<accession>A0A3M7QXM8</accession>
<dbReference type="EMBL" id="REGN01004815">
    <property type="protein sequence ID" value="RNA16086.1"/>
    <property type="molecule type" value="Genomic_DNA"/>
</dbReference>
<feature type="domain" description="Cyclic nucleotide-binding" evidence="8">
    <location>
        <begin position="306"/>
        <end position="412"/>
    </location>
</feature>
<sequence length="530" mass="61580">MSLTLHDLRVSLRDKTKLIEDLERKMRIYQAEMEEKDMFIKEIETGIAKKDEIILLKDSLIKEKDSYIVKLESELLSLRQELNKYKENAHKPVQNGILETKSNGIFKNQTNVLKNPPPAPTSNKPTPKIEIKHLQVQSNLKSKRIAISGESAQNRFNNKTKEKISLKEYTKSQETNEFLTNSIYENDFMKNLEIDQIDCIVNCMYPVEFPKESIIIREGDVGNSVYIIEEGRVEVTKNSKLLCTMSSGKVFGELAILYNCTRTASIRALSLCKLWAIDRTTFQVIMMRSGMEKHEEYMDLLKNIPTFQGIREDIISKLIDKVDECSYNMNDFIVRQFAKGDTFYIISKGRAKVTKSASKWDSPKFIKYLNRGEYFGENALQGEETRPFNVIADDPNGVTCLVLDRQYYKQFVNDNEFSNLKRVESIKINLNVSLITKYRHNHMNLCHYRIKETFIIIKHVSLESSTSSTHTQIQNLHFPFIVNLNCICSKLVLQMQMVQQTQSHQMSDNNVQNLRNNNNKKKRKIFDINK</sequence>
<keyword evidence="1" id="KW-0723">Serine/threonine-protein kinase</keyword>
<dbReference type="InterPro" id="IPR018488">
    <property type="entry name" value="cNMP-bd_CS"/>
</dbReference>
<evidence type="ECO:0000313" key="10">
    <source>
        <dbReference type="Proteomes" id="UP000276133"/>
    </source>
</evidence>
<dbReference type="PANTHER" id="PTHR24353">
    <property type="entry name" value="CYCLIC NUCLEOTIDE-DEPENDENT PROTEIN KINASE"/>
    <property type="match status" value="1"/>
</dbReference>
<feature type="coiled-coil region" evidence="6">
    <location>
        <begin position="5"/>
        <end position="39"/>
    </location>
</feature>
<name>A0A3M7QXM8_BRAPC</name>
<dbReference type="CDD" id="cd00038">
    <property type="entry name" value="CAP_ED"/>
    <property type="match status" value="2"/>
</dbReference>
<dbReference type="EC" id="2.7.11.12" evidence="9"/>
<dbReference type="Pfam" id="PF00027">
    <property type="entry name" value="cNMP_binding"/>
    <property type="match status" value="2"/>
</dbReference>
<keyword evidence="6" id="KW-0175">Coiled coil</keyword>
<dbReference type="PROSITE" id="PS50042">
    <property type="entry name" value="CNMP_BINDING_3"/>
    <property type="match status" value="2"/>
</dbReference>
<feature type="compositionally biased region" description="Low complexity" evidence="7">
    <location>
        <begin position="504"/>
        <end position="517"/>
    </location>
</feature>
<evidence type="ECO:0000313" key="9">
    <source>
        <dbReference type="EMBL" id="RNA16086.1"/>
    </source>
</evidence>
<dbReference type="Gene3D" id="2.60.120.10">
    <property type="entry name" value="Jelly Rolls"/>
    <property type="match status" value="2"/>
</dbReference>
<dbReference type="GO" id="GO:0004692">
    <property type="term" value="F:cGMP-dependent protein kinase activity"/>
    <property type="evidence" value="ECO:0007669"/>
    <property type="project" value="UniProtKB-EC"/>
</dbReference>
<dbReference type="OrthoDB" id="63267at2759"/>
<dbReference type="STRING" id="10195.A0A3M7QXM8"/>
<dbReference type="PANTHER" id="PTHR24353:SF111">
    <property type="match status" value="1"/>
</dbReference>
<evidence type="ECO:0000256" key="4">
    <source>
        <dbReference type="ARBA" id="ARBA00022777"/>
    </source>
</evidence>
<gene>
    <name evidence="9" type="ORF">BpHYR1_007196</name>
</gene>
<dbReference type="PROSITE" id="PS00889">
    <property type="entry name" value="CNMP_BINDING_2"/>
    <property type="match status" value="1"/>
</dbReference>
<feature type="domain" description="Cyclic nucleotide-binding" evidence="8">
    <location>
        <begin position="188"/>
        <end position="303"/>
    </location>
</feature>
<comment type="caution">
    <text evidence="9">The sequence shown here is derived from an EMBL/GenBank/DDBJ whole genome shotgun (WGS) entry which is preliminary data.</text>
</comment>
<dbReference type="PRINTS" id="PR00104">
    <property type="entry name" value="CGMPKINASE"/>
</dbReference>
<dbReference type="InterPro" id="IPR014710">
    <property type="entry name" value="RmlC-like_jellyroll"/>
</dbReference>
<evidence type="ECO:0000256" key="2">
    <source>
        <dbReference type="ARBA" id="ARBA00022679"/>
    </source>
</evidence>
<keyword evidence="5" id="KW-0067">ATP-binding</keyword>
<evidence type="ECO:0000259" key="8">
    <source>
        <dbReference type="PROSITE" id="PS50042"/>
    </source>
</evidence>
<dbReference type="GO" id="GO:0005524">
    <property type="term" value="F:ATP binding"/>
    <property type="evidence" value="ECO:0007669"/>
    <property type="project" value="UniProtKB-KW"/>
</dbReference>
<organism evidence="9 10">
    <name type="scientific">Brachionus plicatilis</name>
    <name type="common">Marine rotifer</name>
    <name type="synonym">Brachionus muelleri</name>
    <dbReference type="NCBI Taxonomy" id="10195"/>
    <lineage>
        <taxon>Eukaryota</taxon>
        <taxon>Metazoa</taxon>
        <taxon>Spiralia</taxon>
        <taxon>Gnathifera</taxon>
        <taxon>Rotifera</taxon>
        <taxon>Eurotatoria</taxon>
        <taxon>Monogononta</taxon>
        <taxon>Pseudotrocha</taxon>
        <taxon>Ploima</taxon>
        <taxon>Brachionidae</taxon>
        <taxon>Brachionus</taxon>
    </lineage>
</organism>
<evidence type="ECO:0000256" key="7">
    <source>
        <dbReference type="SAM" id="MobiDB-lite"/>
    </source>
</evidence>
<dbReference type="AlphaFoldDB" id="A0A3M7QXM8"/>
<dbReference type="Proteomes" id="UP000276133">
    <property type="component" value="Unassembled WGS sequence"/>
</dbReference>
<dbReference type="PROSITE" id="PS00888">
    <property type="entry name" value="CNMP_BINDING_1"/>
    <property type="match status" value="1"/>
</dbReference>
<evidence type="ECO:0000256" key="5">
    <source>
        <dbReference type="ARBA" id="ARBA00022840"/>
    </source>
</evidence>
<proteinExistence type="predicted"/>
<dbReference type="SUPFAM" id="SSF51206">
    <property type="entry name" value="cAMP-binding domain-like"/>
    <property type="match status" value="2"/>
</dbReference>
<evidence type="ECO:0000256" key="1">
    <source>
        <dbReference type="ARBA" id="ARBA00022527"/>
    </source>
</evidence>
<evidence type="ECO:0000256" key="6">
    <source>
        <dbReference type="SAM" id="Coils"/>
    </source>
</evidence>
<evidence type="ECO:0000256" key="3">
    <source>
        <dbReference type="ARBA" id="ARBA00022741"/>
    </source>
</evidence>
<protein>
    <submittedName>
        <fullName evidence="9">cGMP-dependent kinase 1-like</fullName>
        <ecNumber evidence="9">2.7.11.12</ecNumber>
    </submittedName>
</protein>
<keyword evidence="4 9" id="KW-0418">Kinase</keyword>
<dbReference type="InterPro" id="IPR002374">
    <property type="entry name" value="cGMP_dep_kinase"/>
</dbReference>
<keyword evidence="10" id="KW-1185">Reference proteome</keyword>
<dbReference type="FunFam" id="2.60.120.10:FF:000072">
    <property type="entry name" value="cGMP-dependent protein kinase"/>
    <property type="match status" value="1"/>
</dbReference>
<keyword evidence="2 9" id="KW-0808">Transferase</keyword>
<reference evidence="9 10" key="1">
    <citation type="journal article" date="2018" name="Sci. Rep.">
        <title>Genomic signatures of local adaptation to the degree of environmental predictability in rotifers.</title>
        <authorList>
            <person name="Franch-Gras L."/>
            <person name="Hahn C."/>
            <person name="Garcia-Roger E.M."/>
            <person name="Carmona M.J."/>
            <person name="Serra M."/>
            <person name="Gomez A."/>
        </authorList>
    </citation>
    <scope>NUCLEOTIDE SEQUENCE [LARGE SCALE GENOMIC DNA]</scope>
    <source>
        <strain evidence="9">HYR1</strain>
    </source>
</reference>
<keyword evidence="3" id="KW-0547">Nucleotide-binding</keyword>
<feature type="region of interest" description="Disordered" evidence="7">
    <location>
        <begin position="504"/>
        <end position="530"/>
    </location>
</feature>
<dbReference type="InterPro" id="IPR018490">
    <property type="entry name" value="cNMP-bd_dom_sf"/>
</dbReference>
<dbReference type="SMART" id="SM00100">
    <property type="entry name" value="cNMP"/>
    <property type="match status" value="2"/>
</dbReference>
<dbReference type="InterPro" id="IPR000595">
    <property type="entry name" value="cNMP-bd_dom"/>
</dbReference>